<reference evidence="2" key="2">
    <citation type="submission" date="2016-06" db="EMBL/GenBank/DDBJ databases">
        <title>The genome of a short-lived fish provides insights into sex chromosome evolution and the genetic control of aging.</title>
        <authorList>
            <person name="Reichwald K."/>
            <person name="Felder M."/>
            <person name="Petzold A."/>
            <person name="Koch P."/>
            <person name="Groth M."/>
            <person name="Platzer M."/>
        </authorList>
    </citation>
    <scope>NUCLEOTIDE SEQUENCE</scope>
    <source>
        <tissue evidence="2">Brain</tissue>
    </source>
</reference>
<gene>
    <name evidence="2" type="primary">Nfu_g_1_004292</name>
</gene>
<accession>A0A1A8N8E1</accession>
<evidence type="ECO:0000313" key="2">
    <source>
        <dbReference type="EMBL" id="SBR65345.1"/>
    </source>
</evidence>
<protein>
    <submittedName>
        <fullName evidence="2">Uncharacterized protein</fullName>
    </submittedName>
</protein>
<feature type="non-terminal residue" evidence="2">
    <location>
        <position position="1"/>
    </location>
</feature>
<feature type="region of interest" description="Disordered" evidence="1">
    <location>
        <begin position="1"/>
        <end position="49"/>
    </location>
</feature>
<name>A0A1A8N8E1_9TELE</name>
<organism evidence="2">
    <name type="scientific">Nothobranchius rachovii</name>
    <name type="common">bluefin notho</name>
    <dbReference type="NCBI Taxonomy" id="451742"/>
    <lineage>
        <taxon>Eukaryota</taxon>
        <taxon>Metazoa</taxon>
        <taxon>Chordata</taxon>
        <taxon>Craniata</taxon>
        <taxon>Vertebrata</taxon>
        <taxon>Euteleostomi</taxon>
        <taxon>Actinopterygii</taxon>
        <taxon>Neopterygii</taxon>
        <taxon>Teleostei</taxon>
        <taxon>Neoteleostei</taxon>
        <taxon>Acanthomorphata</taxon>
        <taxon>Ovalentaria</taxon>
        <taxon>Atherinomorphae</taxon>
        <taxon>Cyprinodontiformes</taxon>
        <taxon>Nothobranchiidae</taxon>
        <taxon>Nothobranchius</taxon>
    </lineage>
</organism>
<evidence type="ECO:0000256" key="1">
    <source>
        <dbReference type="SAM" id="MobiDB-lite"/>
    </source>
</evidence>
<sequence length="49" mass="5203">SRGQSPRTRTSPPHGHVLVCRSTDTGPSDKSAPVSLEASSSRVHLHLGR</sequence>
<feature type="compositionally biased region" description="Polar residues" evidence="1">
    <location>
        <begin position="1"/>
        <end position="11"/>
    </location>
</feature>
<reference evidence="2" key="1">
    <citation type="submission" date="2016-05" db="EMBL/GenBank/DDBJ databases">
        <authorList>
            <person name="Lavstsen T."/>
            <person name="Jespersen J.S."/>
        </authorList>
    </citation>
    <scope>NUCLEOTIDE SEQUENCE</scope>
    <source>
        <tissue evidence="2">Brain</tissue>
    </source>
</reference>
<proteinExistence type="predicted"/>
<dbReference type="EMBL" id="HAEH01000671">
    <property type="protein sequence ID" value="SBR65345.1"/>
    <property type="molecule type" value="Transcribed_RNA"/>
</dbReference>
<dbReference type="AlphaFoldDB" id="A0A1A8N8E1"/>